<keyword evidence="1" id="KW-0472">Membrane</keyword>
<keyword evidence="1" id="KW-1133">Transmembrane helix</keyword>
<dbReference type="AlphaFoldDB" id="A0A506Y139"/>
<dbReference type="RefSeq" id="WP_141164687.1">
    <property type="nucleotide sequence ID" value="NZ_VHQG01000005.1"/>
</dbReference>
<feature type="transmembrane region" description="Helical" evidence="1">
    <location>
        <begin position="48"/>
        <end position="71"/>
    </location>
</feature>
<proteinExistence type="predicted"/>
<accession>A0A506Y139</accession>
<evidence type="ECO:0000313" key="3">
    <source>
        <dbReference type="Proteomes" id="UP000316252"/>
    </source>
</evidence>
<gene>
    <name evidence="2" type="ORF">FJ657_15820</name>
</gene>
<name>A0A506Y139_9MICO</name>
<keyword evidence="1" id="KW-0812">Transmembrane</keyword>
<protein>
    <submittedName>
        <fullName evidence="2">Uncharacterized protein</fullName>
    </submittedName>
</protein>
<dbReference type="EMBL" id="VHQG01000005">
    <property type="protein sequence ID" value="TPW74109.1"/>
    <property type="molecule type" value="Genomic_DNA"/>
</dbReference>
<keyword evidence="3" id="KW-1185">Reference proteome</keyword>
<comment type="caution">
    <text evidence="2">The sequence shown here is derived from an EMBL/GenBank/DDBJ whole genome shotgun (WGS) entry which is preliminary data.</text>
</comment>
<evidence type="ECO:0000313" key="2">
    <source>
        <dbReference type="EMBL" id="TPW74109.1"/>
    </source>
</evidence>
<sequence>MLRSRLLARVGLGLGILLAIAGLAVTLSLVGIGIWLETPAAPKPDVTVATIGLVLVGLSGYAVFRGGWLMLKAARVALRTPLAD</sequence>
<evidence type="ECO:0000256" key="1">
    <source>
        <dbReference type="SAM" id="Phobius"/>
    </source>
</evidence>
<feature type="transmembrane region" description="Helical" evidence="1">
    <location>
        <begin position="12"/>
        <end position="36"/>
    </location>
</feature>
<dbReference type="Proteomes" id="UP000316252">
    <property type="component" value="Unassembled WGS sequence"/>
</dbReference>
<organism evidence="2 3">
    <name type="scientific">Schumannella soli</name>
    <dbReference type="NCBI Taxonomy" id="2590779"/>
    <lineage>
        <taxon>Bacteria</taxon>
        <taxon>Bacillati</taxon>
        <taxon>Actinomycetota</taxon>
        <taxon>Actinomycetes</taxon>
        <taxon>Micrococcales</taxon>
        <taxon>Microbacteriaceae</taxon>
        <taxon>Schumannella</taxon>
    </lineage>
</organism>
<reference evidence="2 3" key="1">
    <citation type="submission" date="2019-06" db="EMBL/GenBank/DDBJ databases">
        <authorList>
            <person name="Li F."/>
        </authorList>
    </citation>
    <scope>NUCLEOTIDE SEQUENCE [LARGE SCALE GENOMIC DNA]</scope>
    <source>
        <strain evidence="2 3">10F1D-1</strain>
    </source>
</reference>